<sequence>MYVSGYVCEWYVCEWYVWEWLCMLVVLSVRFFRRFLEKGCTDFHSENCVGLVFTELISLVWDNLTTGLQPVSKKTEK</sequence>
<keyword evidence="1" id="KW-0472">Membrane</keyword>
<keyword evidence="1" id="KW-1133">Transmembrane helix</keyword>
<evidence type="ECO:0000256" key="1">
    <source>
        <dbReference type="SAM" id="Phobius"/>
    </source>
</evidence>
<accession>A0A6M2DXB6</accession>
<dbReference type="EMBL" id="GIIL01007260">
    <property type="protein sequence ID" value="NOV50986.1"/>
    <property type="molecule type" value="Transcribed_RNA"/>
</dbReference>
<name>A0A6M2DXB6_XENCH</name>
<feature type="transmembrane region" description="Helical" evidence="1">
    <location>
        <begin position="15"/>
        <end position="32"/>
    </location>
</feature>
<reference evidence="2" key="1">
    <citation type="submission" date="2020-03" db="EMBL/GenBank/DDBJ databases">
        <title>Transcriptomic Profiling of the Digestive Tract of the Rat Flea, Xenopsylla cheopis, Following Blood Feeding and Infection with Yersinia pestis.</title>
        <authorList>
            <person name="Bland D.M."/>
            <person name="Martens C.A."/>
            <person name="Virtaneva K."/>
            <person name="Kanakabandi K."/>
            <person name="Long D."/>
            <person name="Rosenke R."/>
            <person name="Saturday G.A."/>
            <person name="Hoyt F.H."/>
            <person name="Bruno D.P."/>
            <person name="Ribeiro J.M.C."/>
            <person name="Hinnebusch J."/>
        </authorList>
    </citation>
    <scope>NUCLEOTIDE SEQUENCE</scope>
</reference>
<keyword evidence="1" id="KW-0812">Transmembrane</keyword>
<dbReference type="AlphaFoldDB" id="A0A6M2DXB6"/>
<evidence type="ECO:0000313" key="2">
    <source>
        <dbReference type="EMBL" id="NOV50986.1"/>
    </source>
</evidence>
<proteinExistence type="predicted"/>
<protein>
    <submittedName>
        <fullName evidence="2">Putative secreted protein</fullName>
    </submittedName>
</protein>
<organism evidence="2">
    <name type="scientific">Xenopsylla cheopis</name>
    <name type="common">Oriental rat flea</name>
    <name type="synonym">Pulex cheopis</name>
    <dbReference type="NCBI Taxonomy" id="163159"/>
    <lineage>
        <taxon>Eukaryota</taxon>
        <taxon>Metazoa</taxon>
        <taxon>Ecdysozoa</taxon>
        <taxon>Arthropoda</taxon>
        <taxon>Hexapoda</taxon>
        <taxon>Insecta</taxon>
        <taxon>Pterygota</taxon>
        <taxon>Neoptera</taxon>
        <taxon>Endopterygota</taxon>
        <taxon>Siphonaptera</taxon>
        <taxon>Pulicidae</taxon>
        <taxon>Xenopsyllinae</taxon>
        <taxon>Xenopsylla</taxon>
    </lineage>
</organism>